<dbReference type="AlphaFoldDB" id="A0A1W0A4Q9"/>
<reference evidence="1 2" key="1">
    <citation type="journal article" date="2014" name="Genome Biol. Evol.">
        <title>The secreted proteins of Achlya hypogyna and Thraustotheca clavata identify the ancestral oomycete secretome and reveal gene acquisitions by horizontal gene transfer.</title>
        <authorList>
            <person name="Misner I."/>
            <person name="Blouin N."/>
            <person name="Leonard G."/>
            <person name="Richards T.A."/>
            <person name="Lane C.E."/>
        </authorList>
    </citation>
    <scope>NUCLEOTIDE SEQUENCE [LARGE SCALE GENOMIC DNA]</scope>
    <source>
        <strain evidence="1 2">ATCC 34112</strain>
    </source>
</reference>
<evidence type="ECO:0000313" key="1">
    <source>
        <dbReference type="EMBL" id="OQS05264.1"/>
    </source>
</evidence>
<protein>
    <submittedName>
        <fullName evidence="1">Uncharacterized protein</fullName>
    </submittedName>
</protein>
<proteinExistence type="predicted"/>
<sequence>MHCHVILANQPTSIHDHIVTFMQGITQYNSDRSVHKKRQIAPAMCPCGAFIRLDKYVLCCVLVYVAI</sequence>
<gene>
    <name evidence="1" type="ORF">THRCLA_20671</name>
</gene>
<evidence type="ECO:0000313" key="2">
    <source>
        <dbReference type="Proteomes" id="UP000243217"/>
    </source>
</evidence>
<accession>A0A1W0A4Q9</accession>
<comment type="caution">
    <text evidence="1">The sequence shown here is derived from an EMBL/GenBank/DDBJ whole genome shotgun (WGS) entry which is preliminary data.</text>
</comment>
<dbReference type="EMBL" id="JNBS01000479">
    <property type="protein sequence ID" value="OQS05264.1"/>
    <property type="molecule type" value="Genomic_DNA"/>
</dbReference>
<keyword evidence="2" id="KW-1185">Reference proteome</keyword>
<name>A0A1W0A4Q9_9STRA</name>
<organism evidence="1 2">
    <name type="scientific">Thraustotheca clavata</name>
    <dbReference type="NCBI Taxonomy" id="74557"/>
    <lineage>
        <taxon>Eukaryota</taxon>
        <taxon>Sar</taxon>
        <taxon>Stramenopiles</taxon>
        <taxon>Oomycota</taxon>
        <taxon>Saprolegniomycetes</taxon>
        <taxon>Saprolegniales</taxon>
        <taxon>Achlyaceae</taxon>
        <taxon>Thraustotheca</taxon>
    </lineage>
</organism>
<dbReference type="Proteomes" id="UP000243217">
    <property type="component" value="Unassembled WGS sequence"/>
</dbReference>